<comment type="catalytic activity">
    <reaction evidence="5">
        <text>L-methionyl-tRNA(fMet) + (6R)-10-formyltetrahydrofolate = N-formyl-L-methionyl-tRNA(fMet) + (6S)-5,6,7,8-tetrahydrofolate + H(+)</text>
        <dbReference type="Rhea" id="RHEA:24380"/>
        <dbReference type="Rhea" id="RHEA-COMP:9952"/>
        <dbReference type="Rhea" id="RHEA-COMP:9953"/>
        <dbReference type="ChEBI" id="CHEBI:15378"/>
        <dbReference type="ChEBI" id="CHEBI:57453"/>
        <dbReference type="ChEBI" id="CHEBI:78530"/>
        <dbReference type="ChEBI" id="CHEBI:78844"/>
        <dbReference type="ChEBI" id="CHEBI:195366"/>
        <dbReference type="EC" id="2.1.2.9"/>
    </reaction>
</comment>
<evidence type="ECO:0000256" key="4">
    <source>
        <dbReference type="ARBA" id="ARBA00022917"/>
    </source>
</evidence>
<evidence type="ECO:0000256" key="2">
    <source>
        <dbReference type="ARBA" id="ARBA00012261"/>
    </source>
</evidence>
<dbReference type="STRING" id="1236501.GCA_000613865_02523"/>
<dbReference type="Proteomes" id="UP000194931">
    <property type="component" value="Unassembled WGS sequence"/>
</dbReference>
<dbReference type="InterPro" id="IPR001555">
    <property type="entry name" value="GART_AS"/>
</dbReference>
<reference evidence="9" key="1">
    <citation type="submission" date="2014-06" db="EMBL/GenBank/DDBJ databases">
        <authorList>
            <person name="Winans N.J."/>
            <person name="Newell P.D."/>
            <person name="Douglas A.E."/>
        </authorList>
    </citation>
    <scope>NUCLEOTIDE SEQUENCE [LARGE SCALE GENOMIC DNA]</scope>
</reference>
<gene>
    <name evidence="5" type="primary">fmt</name>
    <name evidence="8" type="ORF">HK26_07545</name>
</gene>
<dbReference type="SUPFAM" id="SSF53328">
    <property type="entry name" value="Formyltransferase"/>
    <property type="match status" value="1"/>
</dbReference>
<dbReference type="InterPro" id="IPR036477">
    <property type="entry name" value="Formyl_transf_N_sf"/>
</dbReference>
<dbReference type="CDD" id="cd08704">
    <property type="entry name" value="Met_tRNA_FMT_C"/>
    <property type="match status" value="1"/>
</dbReference>
<dbReference type="PANTHER" id="PTHR11138">
    <property type="entry name" value="METHIONYL-TRNA FORMYLTRANSFERASE"/>
    <property type="match status" value="1"/>
</dbReference>
<keyword evidence="4 5" id="KW-0648">Protein biosynthesis</keyword>
<proteinExistence type="inferred from homology"/>
<dbReference type="Pfam" id="PF00551">
    <property type="entry name" value="Formyl_trans_N"/>
    <property type="match status" value="1"/>
</dbReference>
<dbReference type="GO" id="GO:0005829">
    <property type="term" value="C:cytosol"/>
    <property type="evidence" value="ECO:0007669"/>
    <property type="project" value="TreeGrafter"/>
</dbReference>
<dbReference type="Pfam" id="PF02911">
    <property type="entry name" value="Formyl_trans_C"/>
    <property type="match status" value="1"/>
</dbReference>
<evidence type="ECO:0000256" key="1">
    <source>
        <dbReference type="ARBA" id="ARBA00010699"/>
    </source>
</evidence>
<dbReference type="InterPro" id="IPR044135">
    <property type="entry name" value="Met-tRNA-FMT_C"/>
</dbReference>
<dbReference type="HAMAP" id="MF_00182">
    <property type="entry name" value="Formyl_trans"/>
    <property type="match status" value="1"/>
</dbReference>
<keyword evidence="9" id="KW-1185">Reference proteome</keyword>
<dbReference type="InterPro" id="IPR005793">
    <property type="entry name" value="Formyl_trans_C"/>
</dbReference>
<feature type="domain" description="Formyl transferase N-terminal" evidence="6">
    <location>
        <begin position="1"/>
        <end position="181"/>
    </location>
</feature>
<keyword evidence="3 5" id="KW-0808">Transferase</keyword>
<evidence type="ECO:0000259" key="6">
    <source>
        <dbReference type="Pfam" id="PF00551"/>
    </source>
</evidence>
<dbReference type="eggNOG" id="COG0223">
    <property type="taxonomic scope" value="Bacteria"/>
</dbReference>
<dbReference type="Gene3D" id="3.40.50.12230">
    <property type="match status" value="1"/>
</dbReference>
<comment type="similarity">
    <text evidence="1 5">Belongs to the Fmt family.</text>
</comment>
<sequence>MRLVFMGTPDFAVPALKALHAAGHEIVAVYSQPPRPAGRGKALRASPVQQAAQELGLPVHHPLSLRNNPEAWQAFAALKADAAIVAAYGLILPQVMLDAPRLGCLNIHASLLPRWRGASPIQSAILAGDTQSGVTIMQMEAGLDTGPMLLREAVPITAQTTATTLHDALSALGGSMVLRVLADFPPQTPDTADHEARLNAGRPARQTQPEDGVTYAPRLTREDGRIDWTHDATAIDRQIRALTPWPGTFTTLADGTVIKIGAGVIAADTPPCPPNTAPGTVLDERLSVACGQGVIRLTSLQRPGRGMMEADAFLRGQALPAGTCLGTQPPGSNTP</sequence>
<protein>
    <recommendedName>
        <fullName evidence="2 5">Methionyl-tRNA formyltransferase</fullName>
        <ecNumber evidence="2 5">2.1.2.9</ecNumber>
    </recommendedName>
</protein>
<name>A0A252BXA5_9PROT</name>
<evidence type="ECO:0000256" key="5">
    <source>
        <dbReference type="HAMAP-Rule" id="MF_00182"/>
    </source>
</evidence>
<dbReference type="AlphaFoldDB" id="A0A252BXA5"/>
<comment type="caution">
    <text evidence="8">The sequence shown here is derived from an EMBL/GenBank/DDBJ whole genome shotgun (WGS) entry which is preliminary data.</text>
</comment>
<organism evidence="8 9">
    <name type="scientific">Acetobacter okinawensis</name>
    <dbReference type="NCBI Taxonomy" id="1076594"/>
    <lineage>
        <taxon>Bacteria</taxon>
        <taxon>Pseudomonadati</taxon>
        <taxon>Pseudomonadota</taxon>
        <taxon>Alphaproteobacteria</taxon>
        <taxon>Acetobacterales</taxon>
        <taxon>Acetobacteraceae</taxon>
        <taxon>Acetobacter</taxon>
    </lineage>
</organism>
<dbReference type="PANTHER" id="PTHR11138:SF5">
    <property type="entry name" value="METHIONYL-TRNA FORMYLTRANSFERASE, MITOCHONDRIAL"/>
    <property type="match status" value="1"/>
</dbReference>
<evidence type="ECO:0000313" key="8">
    <source>
        <dbReference type="EMBL" id="OUJ13598.1"/>
    </source>
</evidence>
<evidence type="ECO:0000313" key="9">
    <source>
        <dbReference type="Proteomes" id="UP000194931"/>
    </source>
</evidence>
<dbReference type="NCBIfam" id="TIGR00460">
    <property type="entry name" value="fmt"/>
    <property type="match status" value="1"/>
</dbReference>
<dbReference type="GO" id="GO:0004479">
    <property type="term" value="F:methionyl-tRNA formyltransferase activity"/>
    <property type="evidence" value="ECO:0007669"/>
    <property type="project" value="UniProtKB-UniRule"/>
</dbReference>
<dbReference type="RefSeq" id="WP_086638308.1">
    <property type="nucleotide sequence ID" value="NZ_JOPJ01000004.1"/>
</dbReference>
<dbReference type="InterPro" id="IPR041711">
    <property type="entry name" value="Met-tRNA-FMT_N"/>
</dbReference>
<evidence type="ECO:0000259" key="7">
    <source>
        <dbReference type="Pfam" id="PF02911"/>
    </source>
</evidence>
<dbReference type="InterPro" id="IPR002376">
    <property type="entry name" value="Formyl_transf_N"/>
</dbReference>
<dbReference type="EMBL" id="JOPJ01000004">
    <property type="protein sequence ID" value="OUJ13598.1"/>
    <property type="molecule type" value="Genomic_DNA"/>
</dbReference>
<dbReference type="PROSITE" id="PS00373">
    <property type="entry name" value="GART"/>
    <property type="match status" value="1"/>
</dbReference>
<feature type="binding site" evidence="5">
    <location>
        <begin position="110"/>
        <end position="113"/>
    </location>
    <ligand>
        <name>(6S)-5,6,7,8-tetrahydrofolate</name>
        <dbReference type="ChEBI" id="CHEBI:57453"/>
    </ligand>
</feature>
<dbReference type="EC" id="2.1.2.9" evidence="2 5"/>
<dbReference type="CDD" id="cd08646">
    <property type="entry name" value="FMT_core_Met-tRNA-FMT_N"/>
    <property type="match status" value="1"/>
</dbReference>
<feature type="domain" description="Formyl transferase C-terminal" evidence="7">
    <location>
        <begin position="218"/>
        <end position="317"/>
    </location>
</feature>
<accession>A0A252BXA5</accession>
<dbReference type="InterPro" id="IPR005794">
    <property type="entry name" value="Fmt"/>
</dbReference>
<comment type="function">
    <text evidence="5">Attaches a formyl group to the free amino group of methionyl-tRNA(fMet). The formyl group appears to play a dual role in the initiator identity of N-formylmethionyl-tRNA by promoting its recognition by IF2 and preventing the misappropriation of this tRNA by the elongation apparatus.</text>
</comment>
<dbReference type="InterPro" id="IPR011034">
    <property type="entry name" value="Formyl_transferase-like_C_sf"/>
</dbReference>
<evidence type="ECO:0000256" key="3">
    <source>
        <dbReference type="ARBA" id="ARBA00022679"/>
    </source>
</evidence>
<dbReference type="OrthoDB" id="9802815at2"/>
<dbReference type="SUPFAM" id="SSF50486">
    <property type="entry name" value="FMT C-terminal domain-like"/>
    <property type="match status" value="1"/>
</dbReference>